<proteinExistence type="predicted"/>
<dbReference type="SUPFAM" id="SSF48552">
    <property type="entry name" value="Serum albumin-like"/>
    <property type="match status" value="1"/>
</dbReference>
<dbReference type="InterPro" id="IPR020858">
    <property type="entry name" value="Serum_albumin-like"/>
</dbReference>
<dbReference type="GO" id="GO:0007165">
    <property type="term" value="P:signal transduction"/>
    <property type="evidence" value="ECO:0007669"/>
    <property type="project" value="InterPro"/>
</dbReference>
<accession>A0A3Q3X9F5</accession>
<comment type="subcellular location">
    <subcellularLocation>
        <location evidence="1">Secreted</location>
    </subcellularLocation>
</comment>
<dbReference type="Gene3D" id="1.10.246.10">
    <property type="match status" value="1"/>
</dbReference>
<evidence type="ECO:0000313" key="5">
    <source>
        <dbReference type="Proteomes" id="UP000261620"/>
    </source>
</evidence>
<dbReference type="GO" id="GO:0005615">
    <property type="term" value="C:extracellular space"/>
    <property type="evidence" value="ECO:0007669"/>
    <property type="project" value="InterPro"/>
</dbReference>
<protein>
    <submittedName>
        <fullName evidence="4">Uncharacterized protein</fullName>
    </submittedName>
</protein>
<dbReference type="InterPro" id="IPR008605">
    <property type="entry name" value="ECM1"/>
</dbReference>
<keyword evidence="2" id="KW-0964">Secreted</keyword>
<evidence type="ECO:0000256" key="3">
    <source>
        <dbReference type="ARBA" id="ARBA00022737"/>
    </source>
</evidence>
<organism evidence="4 5">
    <name type="scientific">Mola mola</name>
    <name type="common">Ocean sunfish</name>
    <name type="synonym">Tetraodon mola</name>
    <dbReference type="NCBI Taxonomy" id="94237"/>
    <lineage>
        <taxon>Eukaryota</taxon>
        <taxon>Metazoa</taxon>
        <taxon>Chordata</taxon>
        <taxon>Craniata</taxon>
        <taxon>Vertebrata</taxon>
        <taxon>Euteleostomi</taxon>
        <taxon>Actinopterygii</taxon>
        <taxon>Neopterygii</taxon>
        <taxon>Teleostei</taxon>
        <taxon>Neoteleostei</taxon>
        <taxon>Acanthomorphata</taxon>
        <taxon>Eupercaria</taxon>
        <taxon>Tetraodontiformes</taxon>
        <taxon>Molidae</taxon>
        <taxon>Mola</taxon>
    </lineage>
</organism>
<sequence>PPARPTAENLNAICHQGQGRPRYPARFFRGSGASHFRRRGKAINRLESWYALCCSGEVAQESAQVLCCTEQAWKRALSMFCVEEYSTMTLPYECCAEKRDQRWMCFDSELPNPNYSPKPGY</sequence>
<dbReference type="PANTHER" id="PTHR16776">
    <property type="entry name" value="EXTRACELLULAR MATRIX PROTEIN 1"/>
    <property type="match status" value="1"/>
</dbReference>
<dbReference type="GO" id="GO:0030500">
    <property type="term" value="P:regulation of bone mineralization"/>
    <property type="evidence" value="ECO:0007669"/>
    <property type="project" value="TreeGrafter"/>
</dbReference>
<reference evidence="4" key="1">
    <citation type="submission" date="2025-08" db="UniProtKB">
        <authorList>
            <consortium name="Ensembl"/>
        </authorList>
    </citation>
    <scope>IDENTIFICATION</scope>
</reference>
<name>A0A3Q3X9F5_MOLML</name>
<evidence type="ECO:0000256" key="2">
    <source>
        <dbReference type="ARBA" id="ARBA00022525"/>
    </source>
</evidence>
<dbReference type="AlphaFoldDB" id="A0A3Q3X9F5"/>
<dbReference type="Ensembl" id="ENSMMOT00000022562.1">
    <property type="protein sequence ID" value="ENSMMOP00000022194.1"/>
    <property type="gene ID" value="ENSMMOG00000016866.1"/>
</dbReference>
<evidence type="ECO:0000256" key="1">
    <source>
        <dbReference type="ARBA" id="ARBA00004613"/>
    </source>
</evidence>
<reference evidence="4" key="2">
    <citation type="submission" date="2025-09" db="UniProtKB">
        <authorList>
            <consortium name="Ensembl"/>
        </authorList>
    </citation>
    <scope>IDENTIFICATION</scope>
</reference>
<dbReference type="PANTHER" id="PTHR16776:SF3">
    <property type="entry name" value="EXTRACELLULAR MATRIX PROTEIN 1"/>
    <property type="match status" value="1"/>
</dbReference>
<keyword evidence="3" id="KW-0677">Repeat</keyword>
<dbReference type="OMA" id="TLPYECC"/>
<dbReference type="Pfam" id="PF05782">
    <property type="entry name" value="ECM1"/>
    <property type="match status" value="1"/>
</dbReference>
<evidence type="ECO:0000313" key="4">
    <source>
        <dbReference type="Ensembl" id="ENSMMOP00000022194.1"/>
    </source>
</evidence>
<dbReference type="STRING" id="94237.ENSMMOP00000022194"/>
<dbReference type="Proteomes" id="UP000261620">
    <property type="component" value="Unplaced"/>
</dbReference>
<keyword evidence="5" id="KW-1185">Reference proteome</keyword>